<dbReference type="EMBL" id="CM042889">
    <property type="protein sequence ID" value="KAI4321010.1"/>
    <property type="molecule type" value="Genomic_DNA"/>
</dbReference>
<evidence type="ECO:0000313" key="2">
    <source>
        <dbReference type="Proteomes" id="UP001057402"/>
    </source>
</evidence>
<reference evidence="2" key="1">
    <citation type="journal article" date="2023" name="Front. Plant Sci.">
        <title>Chromosomal-level genome assembly of Melastoma candidum provides insights into trichome evolution.</title>
        <authorList>
            <person name="Zhong Y."/>
            <person name="Wu W."/>
            <person name="Sun C."/>
            <person name="Zou P."/>
            <person name="Liu Y."/>
            <person name="Dai S."/>
            <person name="Zhou R."/>
        </authorList>
    </citation>
    <scope>NUCLEOTIDE SEQUENCE [LARGE SCALE GENOMIC DNA]</scope>
</reference>
<protein>
    <submittedName>
        <fullName evidence="1">Uncharacterized protein</fullName>
    </submittedName>
</protein>
<keyword evidence="2" id="KW-1185">Reference proteome</keyword>
<name>A0ACB9MA16_9MYRT</name>
<comment type="caution">
    <text evidence="1">The sequence shown here is derived from an EMBL/GenBank/DDBJ whole genome shotgun (WGS) entry which is preliminary data.</text>
</comment>
<evidence type="ECO:0000313" key="1">
    <source>
        <dbReference type="EMBL" id="KAI4321010.1"/>
    </source>
</evidence>
<dbReference type="Proteomes" id="UP001057402">
    <property type="component" value="Chromosome 10"/>
</dbReference>
<proteinExistence type="predicted"/>
<sequence>MNIFVFMMMMAFTNPLLDLNEANSFKFFHTRMFFLPDLCTTTRLTRQGSRCAPPHATRDPMRVFWGMTLSKVADHWELPKGEAPVWFHGDIIKGGTLPAHPGIVIETGAGEGNAAVLVGKLIVLPSGRWDGA</sequence>
<gene>
    <name evidence="1" type="ORF">MLD38_034434</name>
</gene>
<accession>A0ACB9MA16</accession>
<organism evidence="1 2">
    <name type="scientific">Melastoma candidum</name>
    <dbReference type="NCBI Taxonomy" id="119954"/>
    <lineage>
        <taxon>Eukaryota</taxon>
        <taxon>Viridiplantae</taxon>
        <taxon>Streptophyta</taxon>
        <taxon>Embryophyta</taxon>
        <taxon>Tracheophyta</taxon>
        <taxon>Spermatophyta</taxon>
        <taxon>Magnoliopsida</taxon>
        <taxon>eudicotyledons</taxon>
        <taxon>Gunneridae</taxon>
        <taxon>Pentapetalae</taxon>
        <taxon>rosids</taxon>
        <taxon>malvids</taxon>
        <taxon>Myrtales</taxon>
        <taxon>Melastomataceae</taxon>
        <taxon>Melastomatoideae</taxon>
        <taxon>Melastomateae</taxon>
        <taxon>Melastoma</taxon>
    </lineage>
</organism>